<evidence type="ECO:0000313" key="8">
    <source>
        <dbReference type="Proteomes" id="UP000694523"/>
    </source>
</evidence>
<evidence type="ECO:0000259" key="6">
    <source>
        <dbReference type="PROSITE" id="PS51154"/>
    </source>
</evidence>
<dbReference type="InterPro" id="IPR043472">
    <property type="entry name" value="Macro_dom-like"/>
</dbReference>
<dbReference type="PANTHER" id="PTHR14453:SF70">
    <property type="entry name" value="PROTEIN MONO-ADP-RIBOSYLTRANSFERASE PARP9"/>
    <property type="match status" value="1"/>
</dbReference>
<evidence type="ECO:0000256" key="3">
    <source>
        <dbReference type="ARBA" id="ARBA00022679"/>
    </source>
</evidence>
<dbReference type="GO" id="GO:0060335">
    <property type="term" value="P:positive regulation of type II interferon-mediated signaling pathway"/>
    <property type="evidence" value="ECO:0007669"/>
    <property type="project" value="TreeGrafter"/>
</dbReference>
<dbReference type="GO" id="GO:0003950">
    <property type="term" value="F:NAD+ poly-ADP-ribosyltransferase activity"/>
    <property type="evidence" value="ECO:0007669"/>
    <property type="project" value="TreeGrafter"/>
</dbReference>
<dbReference type="InterPro" id="IPR052056">
    <property type="entry name" value="Mono-ARTD/PARP"/>
</dbReference>
<keyword evidence="5" id="KW-0539">Nucleus</keyword>
<evidence type="ECO:0000256" key="5">
    <source>
        <dbReference type="ARBA" id="ARBA00023242"/>
    </source>
</evidence>
<dbReference type="AlphaFoldDB" id="A0A8C6SGL7"/>
<sequence length="243" mass="25979">MRWRAEIPHSTSQSMKPRCLVPLFPKQVFLCLGDITKQEADAIVNSANEDLKHSRGVASALSEAGGPEVQKESSILVKNNGKVSTGDVVVTSGGQLRCKKLLHAVGPANGKAGGRESAIIQKVITSALNLCEIMEFRSIALPCISSGLFGVPIDVCAEAIVRAVQVFGAVGGRTLTKIKLIDKRSEVVESLRAQYGEKMPGDSVLVEGLTGAPFSAVFFVDLLPWDNDCDGTPIEVNDLKRHI</sequence>
<evidence type="ECO:0000256" key="1">
    <source>
        <dbReference type="ARBA" id="ARBA00004123"/>
    </source>
</evidence>
<dbReference type="Gene3D" id="3.40.220.10">
    <property type="entry name" value="Leucine Aminopeptidase, subunit E, domain 1"/>
    <property type="match status" value="1"/>
</dbReference>
<comment type="subcellular location">
    <subcellularLocation>
        <location evidence="1">Nucleus</location>
    </subcellularLocation>
</comment>
<name>A0A8C6SGL7_9GOBI</name>
<dbReference type="SUPFAM" id="SSF52949">
    <property type="entry name" value="Macro domain-like"/>
    <property type="match status" value="1"/>
</dbReference>
<dbReference type="SMART" id="SM00506">
    <property type="entry name" value="A1pp"/>
    <property type="match status" value="1"/>
</dbReference>
<dbReference type="Pfam" id="PF01661">
    <property type="entry name" value="Macro"/>
    <property type="match status" value="1"/>
</dbReference>
<organism evidence="7 8">
    <name type="scientific">Neogobius melanostomus</name>
    <name type="common">round goby</name>
    <dbReference type="NCBI Taxonomy" id="47308"/>
    <lineage>
        <taxon>Eukaryota</taxon>
        <taxon>Metazoa</taxon>
        <taxon>Chordata</taxon>
        <taxon>Craniata</taxon>
        <taxon>Vertebrata</taxon>
        <taxon>Euteleostomi</taxon>
        <taxon>Actinopterygii</taxon>
        <taxon>Neopterygii</taxon>
        <taxon>Teleostei</taxon>
        <taxon>Neoteleostei</taxon>
        <taxon>Acanthomorphata</taxon>
        <taxon>Gobiaria</taxon>
        <taxon>Gobiiformes</taxon>
        <taxon>Gobioidei</taxon>
        <taxon>Gobiidae</taxon>
        <taxon>Benthophilinae</taxon>
        <taxon>Neogobiini</taxon>
        <taxon>Neogobius</taxon>
    </lineage>
</organism>
<protein>
    <recommendedName>
        <fullName evidence="6">Macro domain-containing protein</fullName>
    </recommendedName>
</protein>
<dbReference type="GO" id="GO:0070212">
    <property type="term" value="P:protein poly-ADP-ribosylation"/>
    <property type="evidence" value="ECO:0007669"/>
    <property type="project" value="TreeGrafter"/>
</dbReference>
<reference evidence="7" key="1">
    <citation type="submission" date="2025-08" db="UniProtKB">
        <authorList>
            <consortium name="Ensembl"/>
        </authorList>
    </citation>
    <scope>IDENTIFICATION</scope>
</reference>
<reference evidence="7" key="2">
    <citation type="submission" date="2025-09" db="UniProtKB">
        <authorList>
            <consortium name="Ensembl"/>
        </authorList>
    </citation>
    <scope>IDENTIFICATION</scope>
</reference>
<dbReference type="PROSITE" id="PS51154">
    <property type="entry name" value="MACRO"/>
    <property type="match status" value="1"/>
</dbReference>
<keyword evidence="2" id="KW-0328">Glycosyltransferase</keyword>
<dbReference type="PANTHER" id="PTHR14453">
    <property type="entry name" value="PARP/ZINC FINGER CCCH TYPE DOMAIN CONTAINING PROTEIN"/>
    <property type="match status" value="1"/>
</dbReference>
<feature type="domain" description="Macro" evidence="6">
    <location>
        <begin position="15"/>
        <end position="199"/>
    </location>
</feature>
<dbReference type="GO" id="GO:1990404">
    <property type="term" value="F:NAD+-protein mono-ADP-ribosyltransferase activity"/>
    <property type="evidence" value="ECO:0007669"/>
    <property type="project" value="TreeGrafter"/>
</dbReference>
<dbReference type="InterPro" id="IPR002589">
    <property type="entry name" value="Macro_dom"/>
</dbReference>
<keyword evidence="4" id="KW-0520">NAD</keyword>
<dbReference type="CDD" id="cd02907">
    <property type="entry name" value="Macro_Af1521_BAL-like"/>
    <property type="match status" value="1"/>
</dbReference>
<evidence type="ECO:0000256" key="4">
    <source>
        <dbReference type="ARBA" id="ARBA00023027"/>
    </source>
</evidence>
<evidence type="ECO:0000313" key="7">
    <source>
        <dbReference type="Ensembl" id="ENSNMLP00000006503.1"/>
    </source>
</evidence>
<evidence type="ECO:0000256" key="2">
    <source>
        <dbReference type="ARBA" id="ARBA00022676"/>
    </source>
</evidence>
<dbReference type="GO" id="GO:0003714">
    <property type="term" value="F:transcription corepressor activity"/>
    <property type="evidence" value="ECO:0007669"/>
    <property type="project" value="TreeGrafter"/>
</dbReference>
<dbReference type="GO" id="GO:0005634">
    <property type="term" value="C:nucleus"/>
    <property type="evidence" value="ECO:0007669"/>
    <property type="project" value="UniProtKB-SubCell"/>
</dbReference>
<dbReference type="GO" id="GO:0044389">
    <property type="term" value="F:ubiquitin-like protein ligase binding"/>
    <property type="evidence" value="ECO:0007669"/>
    <property type="project" value="TreeGrafter"/>
</dbReference>
<dbReference type="GO" id="GO:0005737">
    <property type="term" value="C:cytoplasm"/>
    <property type="evidence" value="ECO:0007669"/>
    <property type="project" value="TreeGrafter"/>
</dbReference>
<dbReference type="Ensembl" id="ENSNMLT00000007427.1">
    <property type="protein sequence ID" value="ENSNMLP00000006503.1"/>
    <property type="gene ID" value="ENSNMLG00000004711.1"/>
</dbReference>
<dbReference type="Proteomes" id="UP000694523">
    <property type="component" value="Unplaced"/>
</dbReference>
<accession>A0A8C6SGL7</accession>
<proteinExistence type="predicted"/>
<keyword evidence="8" id="KW-1185">Reference proteome</keyword>
<dbReference type="GO" id="GO:0010629">
    <property type="term" value="P:negative regulation of gene expression"/>
    <property type="evidence" value="ECO:0007669"/>
    <property type="project" value="TreeGrafter"/>
</dbReference>
<keyword evidence="3" id="KW-0808">Transferase</keyword>